<evidence type="ECO:0000313" key="1">
    <source>
        <dbReference type="EMBL" id="AEX03769.1"/>
    </source>
</evidence>
<dbReference type="Proteomes" id="UP000007843">
    <property type="component" value="Chromosome"/>
</dbReference>
<proteinExistence type="predicted"/>
<dbReference type="KEGG" id="kox:KOX_10215"/>
<sequence length="54" mass="6120">MLIIGMDNSNMLLLIIKLALGCDIAHPPGMINIHLGKIITMTIKLCIQLFFRRR</sequence>
<dbReference type="AlphaFoldDB" id="A0A0H3H5G0"/>
<gene>
    <name evidence="1" type="ordered locus">KOX_10215</name>
</gene>
<dbReference type="EMBL" id="CP003218">
    <property type="protein sequence ID" value="AEX03769.1"/>
    <property type="molecule type" value="Genomic_DNA"/>
</dbReference>
<name>A0A0H3H5G0_KLEM8</name>
<dbReference type="HOGENOM" id="CLU_3217486_0_0_6"/>
<evidence type="ECO:0000313" key="2">
    <source>
        <dbReference type="Proteomes" id="UP000007843"/>
    </source>
</evidence>
<accession>A0A0H3H5G0</accession>
<protein>
    <submittedName>
        <fullName evidence="1">Uncharacterized protein</fullName>
    </submittedName>
</protein>
<reference evidence="1 2" key="1">
    <citation type="journal article" date="2012" name="J. Bacteriol.">
        <title>Complete genome sequence of Klebsiella oxytoca KCTC 1686, used in production of 2,3-butanediol.</title>
        <authorList>
            <person name="Shin S.H."/>
            <person name="Kim S."/>
            <person name="Kim J.Y."/>
            <person name="Lee S."/>
            <person name="Um Y."/>
            <person name="Oh M.K."/>
            <person name="Kim Y.R."/>
            <person name="Lee J."/>
            <person name="Yang K.S."/>
        </authorList>
    </citation>
    <scope>NUCLEOTIDE SEQUENCE [LARGE SCALE GENOMIC DNA]</scope>
    <source>
        <strain evidence="2">ATCC 8724 / DSM 4798 / JCM 20051 / NBRC 3318 / NRRL B-199 / KCTC 1686</strain>
    </source>
</reference>
<organism evidence="1 2">
    <name type="scientific">Klebsiella michiganensis (strain ATCC 8724 / DSM 4798 / JCM 20051 / NBRC 3318 / NRRL B-199 / KCTC 1686 / BUCSAV 143 / CCM 1901)</name>
    <dbReference type="NCBI Taxonomy" id="1006551"/>
    <lineage>
        <taxon>Bacteria</taxon>
        <taxon>Pseudomonadati</taxon>
        <taxon>Pseudomonadota</taxon>
        <taxon>Gammaproteobacteria</taxon>
        <taxon>Enterobacterales</taxon>
        <taxon>Enterobacteriaceae</taxon>
        <taxon>Klebsiella/Raoultella group</taxon>
        <taxon>Klebsiella</taxon>
    </lineage>
</organism>